<feature type="coiled-coil region" evidence="1">
    <location>
        <begin position="57"/>
        <end position="91"/>
    </location>
</feature>
<reference evidence="2 3" key="1">
    <citation type="journal article" date="2015" name="Genome Biol.">
        <title>Comparative genomics of Steinernema reveals deeply conserved gene regulatory networks.</title>
        <authorList>
            <person name="Dillman A.R."/>
            <person name="Macchietto M."/>
            <person name="Porter C.F."/>
            <person name="Rogers A."/>
            <person name="Williams B."/>
            <person name="Antoshechkin I."/>
            <person name="Lee M.M."/>
            <person name="Goodwin Z."/>
            <person name="Lu X."/>
            <person name="Lewis E.E."/>
            <person name="Goodrich-Blair H."/>
            <person name="Stock S.P."/>
            <person name="Adams B.J."/>
            <person name="Sternberg P.W."/>
            <person name="Mortazavi A."/>
        </authorList>
    </citation>
    <scope>NUCLEOTIDE SEQUENCE [LARGE SCALE GENOMIC DNA]</scope>
    <source>
        <strain evidence="2 3">ALL</strain>
    </source>
</reference>
<evidence type="ECO:0000256" key="1">
    <source>
        <dbReference type="SAM" id="Coils"/>
    </source>
</evidence>
<organism evidence="2 3">
    <name type="scientific">Steinernema carpocapsae</name>
    <name type="common">Entomopathogenic nematode</name>
    <dbReference type="NCBI Taxonomy" id="34508"/>
    <lineage>
        <taxon>Eukaryota</taxon>
        <taxon>Metazoa</taxon>
        <taxon>Ecdysozoa</taxon>
        <taxon>Nematoda</taxon>
        <taxon>Chromadorea</taxon>
        <taxon>Rhabditida</taxon>
        <taxon>Tylenchina</taxon>
        <taxon>Panagrolaimomorpha</taxon>
        <taxon>Strongyloidoidea</taxon>
        <taxon>Steinernematidae</taxon>
        <taxon>Steinernema</taxon>
    </lineage>
</organism>
<dbReference type="AlphaFoldDB" id="A0A4U5PEF2"/>
<reference evidence="2 3" key="2">
    <citation type="journal article" date="2019" name="G3 (Bethesda)">
        <title>Hybrid Assembly of the Genome of the Entomopathogenic Nematode Steinernema carpocapsae Identifies the X-Chromosome.</title>
        <authorList>
            <person name="Serra L."/>
            <person name="Macchietto M."/>
            <person name="Macias-Munoz A."/>
            <person name="McGill C.J."/>
            <person name="Rodriguez I.M."/>
            <person name="Rodriguez B."/>
            <person name="Murad R."/>
            <person name="Mortazavi A."/>
        </authorList>
    </citation>
    <scope>NUCLEOTIDE SEQUENCE [LARGE SCALE GENOMIC DNA]</scope>
    <source>
        <strain evidence="2 3">ALL</strain>
    </source>
</reference>
<keyword evidence="3" id="KW-1185">Reference proteome</keyword>
<gene>
    <name evidence="2" type="ORF">L596_009023</name>
</gene>
<proteinExistence type="predicted"/>
<accession>A0A4U5PEF2</accession>
<evidence type="ECO:0000313" key="2">
    <source>
        <dbReference type="EMBL" id="TKR94780.1"/>
    </source>
</evidence>
<dbReference type="Proteomes" id="UP000298663">
    <property type="component" value="Unassembled WGS sequence"/>
</dbReference>
<keyword evidence="1" id="KW-0175">Coiled coil</keyword>
<dbReference type="EMBL" id="AZBU02000002">
    <property type="protein sequence ID" value="TKR94780.1"/>
    <property type="molecule type" value="Genomic_DNA"/>
</dbReference>
<evidence type="ECO:0000313" key="3">
    <source>
        <dbReference type="Proteomes" id="UP000298663"/>
    </source>
</evidence>
<name>A0A4U5PEF2_STECR</name>
<protein>
    <submittedName>
        <fullName evidence="2">Uncharacterized protein</fullName>
    </submittedName>
</protein>
<sequence>MSSTPSLMDAILLQQALNSLEKYEKSRRRTDPRRVEKDLREAIFLLQKKLWMAEEKTKKYEENAIGLMRTMTELENKNVELRGELMEVTRRMESKKIGVWKTMKKMFGIRKAKK</sequence>
<comment type="caution">
    <text evidence="2">The sequence shown here is derived from an EMBL/GenBank/DDBJ whole genome shotgun (WGS) entry which is preliminary data.</text>
</comment>